<organism evidence="1">
    <name type="scientific">Phytophthora nicotianae</name>
    <name type="common">Potato buckeye rot agent</name>
    <name type="synonym">Phytophthora parasitica</name>
    <dbReference type="NCBI Taxonomy" id="4792"/>
    <lineage>
        <taxon>Eukaryota</taxon>
        <taxon>Sar</taxon>
        <taxon>Stramenopiles</taxon>
        <taxon>Oomycota</taxon>
        <taxon>Peronosporomycetes</taxon>
        <taxon>Peronosporales</taxon>
        <taxon>Peronosporaceae</taxon>
        <taxon>Phytophthora</taxon>
    </lineage>
</organism>
<feature type="non-terminal residue" evidence="1">
    <location>
        <position position="32"/>
    </location>
</feature>
<gene>
    <name evidence="1" type="ORF">L917_14764</name>
</gene>
<dbReference type="AlphaFoldDB" id="W2KKP4"/>
<protein>
    <submittedName>
        <fullName evidence="1">Uncharacterized protein</fullName>
    </submittedName>
</protein>
<dbReference type="Proteomes" id="UP000054423">
    <property type="component" value="Unassembled WGS sequence"/>
</dbReference>
<name>W2KKP4_PHYNI</name>
<evidence type="ECO:0000313" key="1">
    <source>
        <dbReference type="EMBL" id="ETL85743.1"/>
    </source>
</evidence>
<dbReference type="EMBL" id="KI681550">
    <property type="protein sequence ID" value="ETL85743.1"/>
    <property type="molecule type" value="Genomic_DNA"/>
</dbReference>
<sequence length="32" mass="3321">MPSEREMKAFGGLLVTTTAVSPPIESNTLVSG</sequence>
<accession>W2KKP4</accession>
<reference evidence="1" key="1">
    <citation type="submission" date="2013-11" db="EMBL/GenBank/DDBJ databases">
        <title>The Genome Sequence of Phytophthora parasitica CHvinca01.</title>
        <authorList>
            <consortium name="The Broad Institute Genomics Platform"/>
            <person name="Russ C."/>
            <person name="Tyler B."/>
            <person name="Panabieres F."/>
            <person name="Shan W."/>
            <person name="Tripathy S."/>
            <person name="Grunwald N."/>
            <person name="Machado M."/>
            <person name="Johnson C.S."/>
            <person name="Arredondo F."/>
            <person name="Hong C."/>
            <person name="Coffey M."/>
            <person name="Young S.K."/>
            <person name="Zeng Q."/>
            <person name="Gargeya S."/>
            <person name="Fitzgerald M."/>
            <person name="Abouelleil A."/>
            <person name="Alvarado L."/>
            <person name="Chapman S.B."/>
            <person name="Gainer-Dewar J."/>
            <person name="Goldberg J."/>
            <person name="Griggs A."/>
            <person name="Gujja S."/>
            <person name="Hansen M."/>
            <person name="Howarth C."/>
            <person name="Imamovic A."/>
            <person name="Ireland A."/>
            <person name="Larimer J."/>
            <person name="McCowan C."/>
            <person name="Murphy C."/>
            <person name="Pearson M."/>
            <person name="Poon T.W."/>
            <person name="Priest M."/>
            <person name="Roberts A."/>
            <person name="Saif S."/>
            <person name="Shea T."/>
            <person name="Sykes S."/>
            <person name="Wortman J."/>
            <person name="Nusbaum C."/>
            <person name="Birren B."/>
        </authorList>
    </citation>
    <scope>NUCLEOTIDE SEQUENCE [LARGE SCALE GENOMIC DNA]</scope>
    <source>
        <strain evidence="1">CHvinca01</strain>
    </source>
</reference>
<proteinExistence type="predicted"/>